<dbReference type="KEGG" id="eiv:EIN_281800"/>
<dbReference type="PROSITE" id="PS51205">
    <property type="entry name" value="VPS9"/>
    <property type="match status" value="1"/>
</dbReference>
<dbReference type="EMBL" id="KB207030">
    <property type="protein sequence ID" value="ELP85809.1"/>
    <property type="molecule type" value="Genomic_DNA"/>
</dbReference>
<sequence length="625" mass="71388">MDLSSVYKFFETNQVTPQSKHMLLMAALHYEYTNGLLEIHMENVYRSVNELLLLINVNCTPVKGDGNLKELVTRFFIVLSLYRLFIAQKQNPQEIGMTLLDVAGKILYLTAGNGILDVLVGNPLRGFSDAQIDTIQHDDILYNQLSQIKTEFETQVSSLKNEKSDAESKGETVTNTTVFKQNEHIFKVRATERQLEIIKQRFKELKPNAELKISSNMDLKDLKKVESLSTALKMPSLLCCLSQLVAVVSSNCDNMYDKYSKAMDNTVKELKEKMFVEEKFRCELMTAIEINVFDSCVETVIGNYRKRYEKEDQKIQSLMNQFENTVHPFHFKVESQFLLEEKGIVGSAYIPVLETFKRISMAKYPYQKTTLGLNLKQQILDCFNGFCARTKKRGDQAIGPEQENPLYMYLLFKSKYPYVFSDAMFMADFNLLQDERGYWMTTHLGCVNALLETTPLVMNNNLISSFITDGHEGTVAVIGMEGIGKTELVKSLNMKIESNQKEENVTKVTWGTLSILEWDVRGDQYDIRPIANSKVKAVVLCVPNVDGYSITSSFTLAAPLLNSLKEPVPFLLLMTRHDIYPFTTLENFPKLDKLPFPTIKKIDYGLCSVKQNYGIYESFAKLRNN</sequence>
<dbReference type="Pfam" id="PF02204">
    <property type="entry name" value="VPS9"/>
    <property type="match status" value="1"/>
</dbReference>
<dbReference type="OMA" id="IQINVFD"/>
<dbReference type="InterPro" id="IPR003123">
    <property type="entry name" value="VPS9"/>
</dbReference>
<keyword evidence="1" id="KW-0175">Coiled coil</keyword>
<proteinExistence type="predicted"/>
<reference evidence="3 4" key="1">
    <citation type="submission" date="2012-10" db="EMBL/GenBank/DDBJ databases">
        <authorList>
            <person name="Zafar N."/>
            <person name="Inman J."/>
            <person name="Hall N."/>
            <person name="Lorenzi H."/>
            <person name="Caler E."/>
        </authorList>
    </citation>
    <scope>NUCLEOTIDE SEQUENCE [LARGE SCALE GENOMIC DNA]</scope>
    <source>
        <strain evidence="3 4">IP1</strain>
    </source>
</reference>
<dbReference type="InterPro" id="IPR027417">
    <property type="entry name" value="P-loop_NTPase"/>
</dbReference>
<evidence type="ECO:0000313" key="3">
    <source>
        <dbReference type="EMBL" id="ELP85809.1"/>
    </source>
</evidence>
<dbReference type="AlphaFoldDB" id="A0A0A1U2N9"/>
<evidence type="ECO:0000259" key="2">
    <source>
        <dbReference type="PROSITE" id="PS51205"/>
    </source>
</evidence>
<dbReference type="Gene3D" id="3.40.50.300">
    <property type="entry name" value="P-loop containing nucleotide triphosphate hydrolases"/>
    <property type="match status" value="1"/>
</dbReference>
<gene>
    <name evidence="3" type="ORF">EIN_281800</name>
</gene>
<protein>
    <recommendedName>
        <fullName evidence="2">VPS9 domain-containing protein</fullName>
    </recommendedName>
</protein>
<keyword evidence="4" id="KW-1185">Reference proteome</keyword>
<dbReference type="RefSeq" id="XP_004185155.1">
    <property type="nucleotide sequence ID" value="XM_004185107.1"/>
</dbReference>
<dbReference type="Gene3D" id="1.20.1050.80">
    <property type="entry name" value="VPS9 domain"/>
    <property type="match status" value="1"/>
</dbReference>
<organism evidence="3 4">
    <name type="scientific">Entamoeba invadens IP1</name>
    <dbReference type="NCBI Taxonomy" id="370355"/>
    <lineage>
        <taxon>Eukaryota</taxon>
        <taxon>Amoebozoa</taxon>
        <taxon>Evosea</taxon>
        <taxon>Archamoebae</taxon>
        <taxon>Mastigamoebida</taxon>
        <taxon>Entamoebidae</taxon>
        <taxon>Entamoeba</taxon>
    </lineage>
</organism>
<dbReference type="SUPFAM" id="SSF109993">
    <property type="entry name" value="VPS9 domain"/>
    <property type="match status" value="1"/>
</dbReference>
<accession>A0A0A1U2N9</accession>
<name>A0A0A1U2N9_ENTIV</name>
<dbReference type="InterPro" id="IPR037191">
    <property type="entry name" value="VPS9_dom_sf"/>
</dbReference>
<dbReference type="VEuPathDB" id="AmoebaDB:EIN_281800"/>
<evidence type="ECO:0000256" key="1">
    <source>
        <dbReference type="SAM" id="Coils"/>
    </source>
</evidence>
<dbReference type="SUPFAM" id="SSF52540">
    <property type="entry name" value="P-loop containing nucleoside triphosphate hydrolases"/>
    <property type="match status" value="1"/>
</dbReference>
<dbReference type="Proteomes" id="UP000014680">
    <property type="component" value="Unassembled WGS sequence"/>
</dbReference>
<feature type="domain" description="VPS9" evidence="2">
    <location>
        <begin position="309"/>
        <end position="459"/>
    </location>
</feature>
<dbReference type="GeneID" id="14884802"/>
<evidence type="ECO:0000313" key="4">
    <source>
        <dbReference type="Proteomes" id="UP000014680"/>
    </source>
</evidence>
<dbReference type="OrthoDB" id="20531at2759"/>
<feature type="coiled-coil region" evidence="1">
    <location>
        <begin position="142"/>
        <end position="169"/>
    </location>
</feature>